<feature type="compositionally biased region" description="Basic residues" evidence="5">
    <location>
        <begin position="211"/>
        <end position="222"/>
    </location>
</feature>
<feature type="region of interest" description="Disordered" evidence="5">
    <location>
        <begin position="142"/>
        <end position="222"/>
    </location>
</feature>
<keyword evidence="3" id="KW-1133">Transmembrane helix</keyword>
<dbReference type="EMBL" id="CYRY02002756">
    <property type="protein sequence ID" value="VCW67477.1"/>
    <property type="molecule type" value="Genomic_DNA"/>
</dbReference>
<keyword evidence="2" id="KW-0812">Transmembrane</keyword>
<evidence type="ECO:0000256" key="4">
    <source>
        <dbReference type="ARBA" id="ARBA00023136"/>
    </source>
</evidence>
<dbReference type="InterPro" id="IPR009436">
    <property type="entry name" value="AGTRAP"/>
</dbReference>
<sequence>AGRGGAGPGKFVSQLRSPGAPAVAAQVPSAGVGMELPAVSLQMILLVHWLLTTWGCITFSGPYPWANFTILAVGVWAVAQRDSVDAISLPCEEALPSYQPRCVLTSLARFSAGSGNPENPESVGCLPREKHGFSVAWRPPSSWTLSTSASSTSRTASRTHSASAPAWPSSACSSSPCPAASSTTCTGSAGVSSRSVPVSLDRHRSAVTTRRLTHQRRPQTPL</sequence>
<evidence type="ECO:0000256" key="5">
    <source>
        <dbReference type="SAM" id="MobiDB-lite"/>
    </source>
</evidence>
<protein>
    <submittedName>
        <fullName evidence="6">Uncharacterized protein</fullName>
    </submittedName>
</protein>
<dbReference type="GO" id="GO:0005886">
    <property type="term" value="C:plasma membrane"/>
    <property type="evidence" value="ECO:0007669"/>
    <property type="project" value="TreeGrafter"/>
</dbReference>
<evidence type="ECO:0000256" key="3">
    <source>
        <dbReference type="ARBA" id="ARBA00022989"/>
    </source>
</evidence>
<gene>
    <name evidence="6" type="ORF">BN2614_LOCUS1</name>
</gene>
<keyword evidence="4" id="KW-0472">Membrane</keyword>
<evidence type="ECO:0000313" key="7">
    <source>
        <dbReference type="Proteomes" id="UP000269945"/>
    </source>
</evidence>
<dbReference type="GO" id="GO:0008217">
    <property type="term" value="P:regulation of blood pressure"/>
    <property type="evidence" value="ECO:0007669"/>
    <property type="project" value="TreeGrafter"/>
</dbReference>
<organism evidence="6 7">
    <name type="scientific">Gulo gulo</name>
    <name type="common">Wolverine</name>
    <name type="synonym">Gluton</name>
    <dbReference type="NCBI Taxonomy" id="48420"/>
    <lineage>
        <taxon>Eukaryota</taxon>
        <taxon>Metazoa</taxon>
        <taxon>Chordata</taxon>
        <taxon>Craniata</taxon>
        <taxon>Vertebrata</taxon>
        <taxon>Euteleostomi</taxon>
        <taxon>Mammalia</taxon>
        <taxon>Eutheria</taxon>
        <taxon>Laurasiatheria</taxon>
        <taxon>Carnivora</taxon>
        <taxon>Caniformia</taxon>
        <taxon>Musteloidea</taxon>
        <taxon>Mustelidae</taxon>
        <taxon>Guloninae</taxon>
        <taxon>Gulo</taxon>
    </lineage>
</organism>
<reference evidence="6 7" key="1">
    <citation type="submission" date="2018-10" db="EMBL/GenBank/DDBJ databases">
        <authorList>
            <person name="Ekblom R."/>
            <person name="Jareborg N."/>
        </authorList>
    </citation>
    <scope>NUCLEOTIDE SEQUENCE [LARGE SCALE GENOMIC DNA]</scope>
    <source>
        <tissue evidence="6">Muscle</tissue>
    </source>
</reference>
<accession>A0A9X9LG90</accession>
<evidence type="ECO:0000313" key="6">
    <source>
        <dbReference type="EMBL" id="VCW67477.1"/>
    </source>
</evidence>
<dbReference type="AlphaFoldDB" id="A0A9X9LG90"/>
<dbReference type="GO" id="GO:0038166">
    <property type="term" value="P:angiotensin-activated signaling pathway"/>
    <property type="evidence" value="ECO:0007669"/>
    <property type="project" value="InterPro"/>
</dbReference>
<feature type="compositionally biased region" description="Low complexity" evidence="5">
    <location>
        <begin position="142"/>
        <end position="186"/>
    </location>
</feature>
<name>A0A9X9LG90_GULGU</name>
<dbReference type="Pfam" id="PF06396">
    <property type="entry name" value="AGTRAP"/>
    <property type="match status" value="1"/>
</dbReference>
<dbReference type="PANTHER" id="PTHR16521">
    <property type="entry name" value="TYPE-1 ANGIOTENSIN II RECEPTOR-ASSOCIATED PROTEIN"/>
    <property type="match status" value="1"/>
</dbReference>
<dbReference type="SMART" id="SM00805">
    <property type="entry name" value="AGTRAP"/>
    <property type="match status" value="1"/>
</dbReference>
<proteinExistence type="predicted"/>
<evidence type="ECO:0000256" key="1">
    <source>
        <dbReference type="ARBA" id="ARBA00004141"/>
    </source>
</evidence>
<feature type="compositionally biased region" description="Polar residues" evidence="5">
    <location>
        <begin position="187"/>
        <end position="196"/>
    </location>
</feature>
<dbReference type="Proteomes" id="UP000269945">
    <property type="component" value="Unassembled WGS sequence"/>
</dbReference>
<feature type="non-terminal residue" evidence="6">
    <location>
        <position position="1"/>
    </location>
</feature>
<keyword evidence="7" id="KW-1185">Reference proteome</keyword>
<comment type="caution">
    <text evidence="6">The sequence shown here is derived from an EMBL/GenBank/DDBJ whole genome shotgun (WGS) entry which is preliminary data.</text>
</comment>
<comment type="subcellular location">
    <subcellularLocation>
        <location evidence="1">Membrane</location>
        <topology evidence="1">Multi-pass membrane protein</topology>
    </subcellularLocation>
</comment>
<dbReference type="PANTHER" id="PTHR16521:SF3">
    <property type="entry name" value="TYPE-1 ANGIOTENSIN II RECEPTOR-ASSOCIATED PROTEIN"/>
    <property type="match status" value="1"/>
</dbReference>
<evidence type="ECO:0000256" key="2">
    <source>
        <dbReference type="ARBA" id="ARBA00022692"/>
    </source>
</evidence>